<sequence>MKIALHQIAAPVFSRLSIISCKKEKMYSGVETKVLKSTKQLVYLKYTSVIRPCRHIFCTLIFALFLGSLVSCKKQIDPVSPIEPSANRSIEQLVADSVYYYYKEQSYWSSAITTYNPISTFTDQNIPKSVDFMSNARLALSLLKNQTPVYAGYNNTSIDRFSFVATSSLSSSSLRADKSDGYGIFETVARINNDTIGYIYISMVEGGSPASRAGIRRGDKIVGINENRNLNVPISDDNIILDQRAITLVEQALLSPAFNIEIERAGVSLKYDLQYGNYDIDPLAVDTIYTLQGKKIGYFALTSFEQTNGTSGAVFKSKLDGVFANFQREQVEDIIVDLRYNTGGYVHAAEYLANHLINNEGNQKLMYKSDTNPNLRMGRYAGEFDDVSFIKSTTLNPRKLYILIGHNTASASELVISALMAYYNPKGNNDMASRRMEIIGTLQAVKSGATIPSTYGKPMGFFPQKIMNRVDLWAASFKIINALNYTDYWDGIPATNPNPVQDNVLYNFGDPRESMIATALYHIVNNRYPTQANTQARGVRNKTTDNMTQTQIIRNLHERTPRELIKGR</sequence>
<dbReference type="GO" id="GO:0004175">
    <property type="term" value="F:endopeptidase activity"/>
    <property type="evidence" value="ECO:0007669"/>
    <property type="project" value="TreeGrafter"/>
</dbReference>
<dbReference type="InterPro" id="IPR005151">
    <property type="entry name" value="Tail-specific_protease"/>
</dbReference>
<dbReference type="Gene3D" id="3.30.750.170">
    <property type="match status" value="1"/>
</dbReference>
<comment type="caution">
    <text evidence="2">The sequence shown here is derived from an EMBL/GenBank/DDBJ whole genome shotgun (WGS) entry which is preliminary data.</text>
</comment>
<dbReference type="Pfam" id="PF03572">
    <property type="entry name" value="Peptidase_S41"/>
    <property type="match status" value="1"/>
</dbReference>
<reference evidence="2 3" key="1">
    <citation type="submission" date="2018-04" db="EMBL/GenBank/DDBJ databases">
        <title>Sphingobacterium cortibacter sp. nov.</title>
        <authorList>
            <person name="Li Y."/>
        </authorList>
    </citation>
    <scope>NUCLEOTIDE SEQUENCE [LARGE SCALE GENOMIC DNA]</scope>
    <source>
        <strain evidence="2 3">2c-3</strain>
    </source>
</reference>
<dbReference type="PANTHER" id="PTHR32060">
    <property type="entry name" value="TAIL-SPECIFIC PROTEASE"/>
    <property type="match status" value="1"/>
</dbReference>
<dbReference type="AlphaFoldDB" id="A0A2T8HLC8"/>
<dbReference type="SMART" id="SM00245">
    <property type="entry name" value="TSPc"/>
    <property type="match status" value="1"/>
</dbReference>
<dbReference type="Proteomes" id="UP000245627">
    <property type="component" value="Unassembled WGS sequence"/>
</dbReference>
<dbReference type="PROSITE" id="PS50106">
    <property type="entry name" value="PDZ"/>
    <property type="match status" value="1"/>
</dbReference>
<dbReference type="Gene3D" id="2.30.42.10">
    <property type="match status" value="1"/>
</dbReference>
<dbReference type="OrthoDB" id="7168509at2"/>
<dbReference type="GO" id="GO:0007165">
    <property type="term" value="P:signal transduction"/>
    <property type="evidence" value="ECO:0007669"/>
    <property type="project" value="TreeGrafter"/>
</dbReference>
<feature type="domain" description="PDZ" evidence="1">
    <location>
        <begin position="171"/>
        <end position="225"/>
    </location>
</feature>
<dbReference type="InterPro" id="IPR001478">
    <property type="entry name" value="PDZ"/>
</dbReference>
<dbReference type="GO" id="GO:0008236">
    <property type="term" value="F:serine-type peptidase activity"/>
    <property type="evidence" value="ECO:0007669"/>
    <property type="project" value="InterPro"/>
</dbReference>
<dbReference type="SMART" id="SM00228">
    <property type="entry name" value="PDZ"/>
    <property type="match status" value="1"/>
</dbReference>
<dbReference type="EMBL" id="QDKG01000001">
    <property type="protein sequence ID" value="PVH26132.1"/>
    <property type="molecule type" value="Genomic_DNA"/>
</dbReference>
<keyword evidence="3" id="KW-1185">Reference proteome</keyword>
<dbReference type="SUPFAM" id="SSF52096">
    <property type="entry name" value="ClpP/crotonase"/>
    <property type="match status" value="1"/>
</dbReference>
<accession>A0A2T8HLC8</accession>
<evidence type="ECO:0000259" key="1">
    <source>
        <dbReference type="PROSITE" id="PS50106"/>
    </source>
</evidence>
<dbReference type="InterPro" id="IPR036034">
    <property type="entry name" value="PDZ_sf"/>
</dbReference>
<dbReference type="Gene3D" id="3.90.226.10">
    <property type="entry name" value="2-enoyl-CoA Hydratase, Chain A, domain 1"/>
    <property type="match status" value="1"/>
</dbReference>
<dbReference type="GO" id="GO:0006508">
    <property type="term" value="P:proteolysis"/>
    <property type="evidence" value="ECO:0007669"/>
    <property type="project" value="InterPro"/>
</dbReference>
<evidence type="ECO:0000313" key="3">
    <source>
        <dbReference type="Proteomes" id="UP000245627"/>
    </source>
</evidence>
<dbReference type="InterPro" id="IPR029045">
    <property type="entry name" value="ClpP/crotonase-like_dom_sf"/>
</dbReference>
<dbReference type="SUPFAM" id="SSF50156">
    <property type="entry name" value="PDZ domain-like"/>
    <property type="match status" value="1"/>
</dbReference>
<organism evidence="2 3">
    <name type="scientific">Sphingobacterium corticibacter</name>
    <dbReference type="NCBI Taxonomy" id="2171749"/>
    <lineage>
        <taxon>Bacteria</taxon>
        <taxon>Pseudomonadati</taxon>
        <taxon>Bacteroidota</taxon>
        <taxon>Sphingobacteriia</taxon>
        <taxon>Sphingobacteriales</taxon>
        <taxon>Sphingobacteriaceae</taxon>
        <taxon>Sphingobacterium</taxon>
    </lineage>
</organism>
<dbReference type="RefSeq" id="WP_116773977.1">
    <property type="nucleotide sequence ID" value="NZ_QDKG01000001.1"/>
</dbReference>
<dbReference type="PANTHER" id="PTHR32060:SF30">
    <property type="entry name" value="CARBOXY-TERMINAL PROCESSING PROTEASE CTPA"/>
    <property type="match status" value="1"/>
</dbReference>
<proteinExistence type="predicted"/>
<protein>
    <recommendedName>
        <fullName evidence="1">PDZ domain-containing protein</fullName>
    </recommendedName>
</protein>
<gene>
    <name evidence="2" type="ORF">DC487_00455</name>
</gene>
<evidence type="ECO:0000313" key="2">
    <source>
        <dbReference type="EMBL" id="PVH26132.1"/>
    </source>
</evidence>
<dbReference type="GO" id="GO:0030288">
    <property type="term" value="C:outer membrane-bounded periplasmic space"/>
    <property type="evidence" value="ECO:0007669"/>
    <property type="project" value="TreeGrafter"/>
</dbReference>
<name>A0A2T8HLC8_9SPHI</name>